<sequence>MNFNPALNEGFFIAGFISGLREELRYTVELHNPKRLYEAFNYATKVELSNDSQYRRPKVMNKLSNPQNYPLHKKKPAVERKDGGGCNQFSKPWKTNNNSKGTTYEQRRALGLCYHCDEKYFPGHKCGVKLLNALNGTQEEESAGEESESEEIDEEVQVEQAIVTMFNSKTNPKVKVMKFKEQIGIVPVCALLDGGSTHSFVNPNVLLLGGRVQPDTDCTHGGTVAIGARMVTDLQCEDLQFSIQGHTFDKDVRVLDVTSYDMILGLDWLTSLEPTALPPRRTVDHAVPLLPDNKPVNQRPYRYSYIQKVEIEKIVTELLKNQLIQPFSSPFASPVLLVKKKDGSWRMCIDYRQLNSITVKNKYPIPVIDDLLDELKGARVFSKIDLRFGYHQIRMKDEDRYKVAFRTHEGHYEFNIMAFGLTNAPTTFQALMNGDLKPYLRRFLLVFFDDILVYSQSMKEHKEHLSLTLKLLSKIHLFAKMSNCEFGLEEIEYLGHIISHNGVATDPKKIAAMCNWPLPRTVKELKNYGIIGKPLTDQLKKNSFNWNDKAEMTFNTLKSAMASALVLAMPDFTQPFVLEIDACDKGIGAVLM</sequence>
<dbReference type="Gene3D" id="3.30.70.270">
    <property type="match status" value="2"/>
</dbReference>
<dbReference type="PANTHER" id="PTHR24559">
    <property type="entry name" value="TRANSPOSON TY3-I GAG-POL POLYPROTEIN"/>
    <property type="match status" value="1"/>
</dbReference>
<dbReference type="InterPro" id="IPR043502">
    <property type="entry name" value="DNA/RNA_pol_sf"/>
</dbReference>
<dbReference type="Gene3D" id="3.10.10.10">
    <property type="entry name" value="HIV Type 1 Reverse Transcriptase, subunit A, domain 1"/>
    <property type="match status" value="1"/>
</dbReference>
<organism evidence="3 4">
    <name type="scientific">Rhynchospora breviuscula</name>
    <dbReference type="NCBI Taxonomy" id="2022672"/>
    <lineage>
        <taxon>Eukaryota</taxon>
        <taxon>Viridiplantae</taxon>
        <taxon>Streptophyta</taxon>
        <taxon>Embryophyta</taxon>
        <taxon>Tracheophyta</taxon>
        <taxon>Spermatophyta</taxon>
        <taxon>Magnoliopsida</taxon>
        <taxon>Liliopsida</taxon>
        <taxon>Poales</taxon>
        <taxon>Cyperaceae</taxon>
        <taxon>Cyperoideae</taxon>
        <taxon>Rhynchosporeae</taxon>
        <taxon>Rhynchospora</taxon>
    </lineage>
</organism>
<dbReference type="CDD" id="cd00303">
    <property type="entry name" value="retropepsin_like"/>
    <property type="match status" value="1"/>
</dbReference>
<reference evidence="3" key="1">
    <citation type="journal article" date="2022" name="Cell">
        <title>Repeat-based holocentromeres influence genome architecture and karyotype evolution.</title>
        <authorList>
            <person name="Hofstatter P.G."/>
            <person name="Thangavel G."/>
            <person name="Lux T."/>
            <person name="Neumann P."/>
            <person name="Vondrak T."/>
            <person name="Novak P."/>
            <person name="Zhang M."/>
            <person name="Costa L."/>
            <person name="Castellani M."/>
            <person name="Scott A."/>
            <person name="Toegelov H."/>
            <person name="Fuchs J."/>
            <person name="Mata-Sucre Y."/>
            <person name="Dias Y."/>
            <person name="Vanzela A.L.L."/>
            <person name="Huettel B."/>
            <person name="Almeida C.C.S."/>
            <person name="Simkova H."/>
            <person name="Souza G."/>
            <person name="Pedrosa-Harand A."/>
            <person name="Macas J."/>
            <person name="Mayer K.F.X."/>
            <person name="Houben A."/>
            <person name="Marques A."/>
        </authorList>
    </citation>
    <scope>NUCLEOTIDE SEQUENCE</scope>
    <source>
        <strain evidence="3">RhyBre1mFocal</strain>
    </source>
</reference>
<feature type="region of interest" description="Disordered" evidence="1">
    <location>
        <begin position="76"/>
        <end position="101"/>
    </location>
</feature>
<evidence type="ECO:0000313" key="4">
    <source>
        <dbReference type="Proteomes" id="UP001151287"/>
    </source>
</evidence>
<dbReference type="InterPro" id="IPR053134">
    <property type="entry name" value="RNA-dir_DNA_polymerase"/>
</dbReference>
<dbReference type="InterPro" id="IPR043128">
    <property type="entry name" value="Rev_trsase/Diguanyl_cyclase"/>
</dbReference>
<dbReference type="Gene3D" id="2.40.70.10">
    <property type="entry name" value="Acid Proteases"/>
    <property type="match status" value="1"/>
</dbReference>
<protein>
    <recommendedName>
        <fullName evidence="2">Reverse transcriptase domain-containing protein</fullName>
    </recommendedName>
</protein>
<feature type="domain" description="Reverse transcriptase" evidence="2">
    <location>
        <begin position="319"/>
        <end position="498"/>
    </location>
</feature>
<dbReference type="SUPFAM" id="SSF50630">
    <property type="entry name" value="Acid proteases"/>
    <property type="match status" value="1"/>
</dbReference>
<name>A0A9Q0CW37_9POAL</name>
<dbReference type="Pfam" id="PF08284">
    <property type="entry name" value="RVP_2"/>
    <property type="match status" value="1"/>
</dbReference>
<evidence type="ECO:0000313" key="3">
    <source>
        <dbReference type="EMBL" id="KAJ1700970.1"/>
    </source>
</evidence>
<proteinExistence type="predicted"/>
<dbReference type="EMBL" id="JAMQYH010000001">
    <property type="protein sequence ID" value="KAJ1700970.1"/>
    <property type="molecule type" value="Genomic_DNA"/>
</dbReference>
<dbReference type="InterPro" id="IPR000477">
    <property type="entry name" value="RT_dom"/>
</dbReference>
<dbReference type="InterPro" id="IPR041577">
    <property type="entry name" value="RT_RNaseH_2"/>
</dbReference>
<dbReference type="InterPro" id="IPR021109">
    <property type="entry name" value="Peptidase_aspartic_dom_sf"/>
</dbReference>
<feature type="compositionally biased region" description="Polar residues" evidence="1">
    <location>
        <begin position="87"/>
        <end position="101"/>
    </location>
</feature>
<accession>A0A9Q0CW37</accession>
<dbReference type="PROSITE" id="PS50878">
    <property type="entry name" value="RT_POL"/>
    <property type="match status" value="1"/>
</dbReference>
<dbReference type="OrthoDB" id="783906at2759"/>
<keyword evidence="4" id="KW-1185">Reference proteome</keyword>
<comment type="caution">
    <text evidence="3">The sequence shown here is derived from an EMBL/GenBank/DDBJ whole genome shotgun (WGS) entry which is preliminary data.</text>
</comment>
<dbReference type="PANTHER" id="PTHR24559:SF450">
    <property type="entry name" value="RNA-DIRECTED DNA POLYMERASE HOMOLOG"/>
    <property type="match status" value="1"/>
</dbReference>
<dbReference type="Pfam" id="PF17919">
    <property type="entry name" value="RT_RNaseH_2"/>
    <property type="match status" value="1"/>
</dbReference>
<dbReference type="AlphaFoldDB" id="A0A9Q0CW37"/>
<dbReference type="SUPFAM" id="SSF56672">
    <property type="entry name" value="DNA/RNA polymerases"/>
    <property type="match status" value="1"/>
</dbReference>
<evidence type="ECO:0000256" key="1">
    <source>
        <dbReference type="SAM" id="MobiDB-lite"/>
    </source>
</evidence>
<evidence type="ECO:0000259" key="2">
    <source>
        <dbReference type="PROSITE" id="PS50878"/>
    </source>
</evidence>
<gene>
    <name evidence="3" type="ORF">LUZ63_000749</name>
</gene>
<dbReference type="Proteomes" id="UP001151287">
    <property type="component" value="Unassembled WGS sequence"/>
</dbReference>
<dbReference type="Pfam" id="PF00078">
    <property type="entry name" value="RVT_1"/>
    <property type="match status" value="1"/>
</dbReference>
<dbReference type="CDD" id="cd01647">
    <property type="entry name" value="RT_LTR"/>
    <property type="match status" value="1"/>
</dbReference>